<accession>A0ACB9FXY7</accession>
<keyword evidence="2" id="KW-1185">Reference proteome</keyword>
<evidence type="ECO:0000313" key="2">
    <source>
        <dbReference type="Proteomes" id="UP001056120"/>
    </source>
</evidence>
<name>A0ACB9FXY7_9ASTR</name>
<dbReference type="EMBL" id="CM042032">
    <property type="protein sequence ID" value="KAI3775813.1"/>
    <property type="molecule type" value="Genomic_DNA"/>
</dbReference>
<proteinExistence type="predicted"/>
<evidence type="ECO:0000313" key="1">
    <source>
        <dbReference type="EMBL" id="KAI3775813.1"/>
    </source>
</evidence>
<reference evidence="1 2" key="2">
    <citation type="journal article" date="2022" name="Mol. Ecol. Resour.">
        <title>The genomes of chicory, endive, great burdock and yacon provide insights into Asteraceae paleo-polyploidization history and plant inulin production.</title>
        <authorList>
            <person name="Fan W."/>
            <person name="Wang S."/>
            <person name="Wang H."/>
            <person name="Wang A."/>
            <person name="Jiang F."/>
            <person name="Liu H."/>
            <person name="Zhao H."/>
            <person name="Xu D."/>
            <person name="Zhang Y."/>
        </authorList>
    </citation>
    <scope>NUCLEOTIDE SEQUENCE [LARGE SCALE GENOMIC DNA]</scope>
    <source>
        <strain evidence="2">cv. Yunnan</strain>
        <tissue evidence="1">Leaves</tissue>
    </source>
</reference>
<comment type="caution">
    <text evidence="1">The sequence shown here is derived from an EMBL/GenBank/DDBJ whole genome shotgun (WGS) entry which is preliminary data.</text>
</comment>
<gene>
    <name evidence="1" type="ORF">L1987_45567</name>
</gene>
<organism evidence="1 2">
    <name type="scientific">Smallanthus sonchifolius</name>
    <dbReference type="NCBI Taxonomy" id="185202"/>
    <lineage>
        <taxon>Eukaryota</taxon>
        <taxon>Viridiplantae</taxon>
        <taxon>Streptophyta</taxon>
        <taxon>Embryophyta</taxon>
        <taxon>Tracheophyta</taxon>
        <taxon>Spermatophyta</taxon>
        <taxon>Magnoliopsida</taxon>
        <taxon>eudicotyledons</taxon>
        <taxon>Gunneridae</taxon>
        <taxon>Pentapetalae</taxon>
        <taxon>asterids</taxon>
        <taxon>campanulids</taxon>
        <taxon>Asterales</taxon>
        <taxon>Asteraceae</taxon>
        <taxon>Asteroideae</taxon>
        <taxon>Heliantheae alliance</taxon>
        <taxon>Millerieae</taxon>
        <taxon>Smallanthus</taxon>
    </lineage>
</organism>
<reference evidence="2" key="1">
    <citation type="journal article" date="2022" name="Mol. Ecol. Resour.">
        <title>The genomes of chicory, endive, great burdock and yacon provide insights into Asteraceae palaeo-polyploidization history and plant inulin production.</title>
        <authorList>
            <person name="Fan W."/>
            <person name="Wang S."/>
            <person name="Wang H."/>
            <person name="Wang A."/>
            <person name="Jiang F."/>
            <person name="Liu H."/>
            <person name="Zhao H."/>
            <person name="Xu D."/>
            <person name="Zhang Y."/>
        </authorList>
    </citation>
    <scope>NUCLEOTIDE SEQUENCE [LARGE SCALE GENOMIC DNA]</scope>
    <source>
        <strain evidence="2">cv. Yunnan</strain>
    </source>
</reference>
<sequence length="380" mass="43178">MERYYGNSYQGHYYAQRDHYVNVWCEVCGGPYYTQNCPNSSGYSTDYYGNYYRQALPYEGYRTQEELNASWNIIGSETASGKVILETPEQVATMDEVQVTVTEGATQVPPPAAGHSPSMMTSSVMMMKQRQKNPWMTPWVMTQLDSLNALDTLRLFFESNAMQDMESDGECFEEGLIELNGSRDESKDEVTEEEQVPSWEDEFSDELGDLPTTMEEECDPIGDLKLLEDLLYQKPSVGMFEEVQVDEVINEPRMELVSDPSHCTKESKKKRLVDEADDKIPEQPKAPQERARNKGHRASSGVKRQPKQPHITLSTNKVDCLLHYTSHLKFSPGKFKYGWSDPFKIFKTKLRSAIGVCQNDGRPVTLNRPDGGGIKEKPPD</sequence>
<protein>
    <submittedName>
        <fullName evidence="1">Uncharacterized protein</fullName>
    </submittedName>
</protein>
<dbReference type="Proteomes" id="UP001056120">
    <property type="component" value="Linkage Group LG15"/>
</dbReference>